<gene>
    <name evidence="2" type="ORF">CYNAS_LOCUS21991</name>
</gene>
<evidence type="ECO:0000313" key="3">
    <source>
        <dbReference type="Proteomes" id="UP001176961"/>
    </source>
</evidence>
<feature type="signal peptide" evidence="1">
    <location>
        <begin position="1"/>
        <end position="15"/>
    </location>
</feature>
<keyword evidence="3" id="KW-1185">Reference proteome</keyword>
<proteinExistence type="predicted"/>
<comment type="caution">
    <text evidence="2">The sequence shown here is derived from an EMBL/GenBank/DDBJ whole genome shotgun (WGS) entry which is preliminary data.</text>
</comment>
<keyword evidence="1" id="KW-0732">Signal</keyword>
<organism evidence="2 3">
    <name type="scientific">Cylicocyclus nassatus</name>
    <name type="common">Nematode worm</name>
    <dbReference type="NCBI Taxonomy" id="53992"/>
    <lineage>
        <taxon>Eukaryota</taxon>
        <taxon>Metazoa</taxon>
        <taxon>Ecdysozoa</taxon>
        <taxon>Nematoda</taxon>
        <taxon>Chromadorea</taxon>
        <taxon>Rhabditida</taxon>
        <taxon>Rhabditina</taxon>
        <taxon>Rhabditomorpha</taxon>
        <taxon>Strongyloidea</taxon>
        <taxon>Strongylidae</taxon>
        <taxon>Cylicocyclus</taxon>
    </lineage>
</organism>
<reference evidence="2" key="1">
    <citation type="submission" date="2023-07" db="EMBL/GenBank/DDBJ databases">
        <authorList>
            <consortium name="CYATHOMIX"/>
        </authorList>
    </citation>
    <scope>NUCLEOTIDE SEQUENCE</scope>
    <source>
        <strain evidence="2">N/A</strain>
    </source>
</reference>
<dbReference type="AlphaFoldDB" id="A0AA36MHS1"/>
<accession>A0AA36MHS1</accession>
<feature type="chain" id="PRO_5041442599" evidence="1">
    <location>
        <begin position="16"/>
        <end position="532"/>
    </location>
</feature>
<dbReference type="Proteomes" id="UP001176961">
    <property type="component" value="Unassembled WGS sequence"/>
</dbReference>
<evidence type="ECO:0000313" key="2">
    <source>
        <dbReference type="EMBL" id="CAJ0610008.1"/>
    </source>
</evidence>
<sequence length="532" mass="59034">MWLLLPPLLLVSVWAQETSIEPQPGMVIAQRLAETLPRLPNVISSQMEGKPEELRSMISHMLGDGLISQLVTNPLGVAEGMGVQLSNLGINKTDVEKKMLLGSGNSSALPLFPFTVQPPKTTTKMMYLDGVPIKDFDQFVRNRNLEDHFSTKQPPTTTTPIPSANDIAAAVYDKLKTSIPTSIPQPPATERKFPVTDEFSRNLDVAMIDPSRLQEVNTLLRRAPQRYENPLAHAAGPFMQTLDPEVDEVVTSLRTGSAMDVEEQELELQRRSMEIQLREQLNQWHNSFSNVKDRNSLLVPMDLPELSAPASSLVAQPPAPMEMLPETTKLPHVEIPKELPTIPTTMSTVMTPPAFSMEEEEEEEEEPAPAVGTNQVWPKVLVPPHGKNVRLAPRRSAFEQEAEDSDEFTSACECQQISLQQMKGRWSVALASKSLLEKVQAKLASILPNSRDHELSCSRAVVCVLKHSGGVEYEYMLVTNGNGPCREAALLVRNPDVFFDKDNSDLINYLKDKISSDELETLDIVPFANDCS</sequence>
<dbReference type="EMBL" id="CATQJL010000326">
    <property type="protein sequence ID" value="CAJ0610008.1"/>
    <property type="molecule type" value="Genomic_DNA"/>
</dbReference>
<evidence type="ECO:0000256" key="1">
    <source>
        <dbReference type="SAM" id="SignalP"/>
    </source>
</evidence>
<protein>
    <submittedName>
        <fullName evidence="2">Uncharacterized protein</fullName>
    </submittedName>
</protein>
<name>A0AA36MHS1_CYLNA</name>